<dbReference type="STRING" id="485913.Krac_0106"/>
<keyword evidence="4" id="KW-1185">Reference proteome</keyword>
<protein>
    <submittedName>
        <fullName evidence="3">Uncharacterized protein</fullName>
    </submittedName>
</protein>
<sequence>MEDYSSYRSYESEAQRRAKERETAPKTCPHCHEEINQNLGPWDKPKYHCGKDKCRKAASRQNIAERKRQNRANARERMLKYCEQHLTMDQRRSVMDMCDLLMNYSYDEGHQIAEQVVKVIEEKRCKHDRIAQLEAYAKLANRQREASERQLKERIAELEEELRLYQSLENTIHGIAERQLEKQPDPQKPEERPAPQEQEEESDPDRARVPSILAQANIKPYTGQEEEEEEEGEELGEYSDEGDEDRDEEE</sequence>
<evidence type="ECO:0000313" key="4">
    <source>
        <dbReference type="Proteomes" id="UP000004508"/>
    </source>
</evidence>
<proteinExistence type="predicted"/>
<dbReference type="RefSeq" id="WP_007923593.1">
    <property type="nucleotide sequence ID" value="NZ_ADVG01000006.1"/>
</dbReference>
<feature type="compositionally biased region" description="Basic and acidic residues" evidence="2">
    <location>
        <begin position="177"/>
        <end position="194"/>
    </location>
</feature>
<name>D6U8R8_KTERA</name>
<organism evidence="3 4">
    <name type="scientific">Ktedonobacter racemifer DSM 44963</name>
    <dbReference type="NCBI Taxonomy" id="485913"/>
    <lineage>
        <taxon>Bacteria</taxon>
        <taxon>Bacillati</taxon>
        <taxon>Chloroflexota</taxon>
        <taxon>Ktedonobacteria</taxon>
        <taxon>Ktedonobacterales</taxon>
        <taxon>Ktedonobacteraceae</taxon>
        <taxon>Ktedonobacter</taxon>
    </lineage>
</organism>
<feature type="region of interest" description="Disordered" evidence="2">
    <location>
        <begin position="1"/>
        <end position="28"/>
    </location>
</feature>
<evidence type="ECO:0000313" key="3">
    <source>
        <dbReference type="EMBL" id="EFH79628.1"/>
    </source>
</evidence>
<feature type="compositionally biased region" description="Acidic residues" evidence="2">
    <location>
        <begin position="224"/>
        <end position="250"/>
    </location>
</feature>
<reference evidence="3 4" key="1">
    <citation type="journal article" date="2011" name="Stand. Genomic Sci.">
        <title>Non-contiguous finished genome sequence and contextual data of the filamentous soil bacterium Ktedonobacter racemifer type strain (SOSP1-21).</title>
        <authorList>
            <person name="Chang Y.J."/>
            <person name="Land M."/>
            <person name="Hauser L."/>
            <person name="Chertkov O."/>
            <person name="Del Rio T.G."/>
            <person name="Nolan M."/>
            <person name="Copeland A."/>
            <person name="Tice H."/>
            <person name="Cheng J.F."/>
            <person name="Lucas S."/>
            <person name="Han C."/>
            <person name="Goodwin L."/>
            <person name="Pitluck S."/>
            <person name="Ivanova N."/>
            <person name="Ovchinikova G."/>
            <person name="Pati A."/>
            <person name="Chen A."/>
            <person name="Palaniappan K."/>
            <person name="Mavromatis K."/>
            <person name="Liolios K."/>
            <person name="Brettin T."/>
            <person name="Fiebig A."/>
            <person name="Rohde M."/>
            <person name="Abt B."/>
            <person name="Goker M."/>
            <person name="Detter J.C."/>
            <person name="Woyke T."/>
            <person name="Bristow J."/>
            <person name="Eisen J.A."/>
            <person name="Markowitz V."/>
            <person name="Hugenholtz P."/>
            <person name="Kyrpides N.C."/>
            <person name="Klenk H.P."/>
            <person name="Lapidus A."/>
        </authorList>
    </citation>
    <scope>NUCLEOTIDE SEQUENCE [LARGE SCALE GENOMIC DNA]</scope>
    <source>
        <strain evidence="4">DSM 44963</strain>
    </source>
</reference>
<comment type="caution">
    <text evidence="3">The sequence shown here is derived from an EMBL/GenBank/DDBJ whole genome shotgun (WGS) entry which is preliminary data.</text>
</comment>
<dbReference type="EMBL" id="ADVG01000006">
    <property type="protein sequence ID" value="EFH79628.1"/>
    <property type="molecule type" value="Genomic_DNA"/>
</dbReference>
<accession>D6U8R8</accession>
<dbReference type="AlphaFoldDB" id="D6U8R8"/>
<dbReference type="Proteomes" id="UP000004508">
    <property type="component" value="Unassembled WGS sequence"/>
</dbReference>
<gene>
    <name evidence="3" type="ORF">Krac_0106</name>
</gene>
<dbReference type="OrthoDB" id="9852952at2"/>
<feature type="region of interest" description="Disordered" evidence="2">
    <location>
        <begin position="177"/>
        <end position="250"/>
    </location>
</feature>
<evidence type="ECO:0000256" key="1">
    <source>
        <dbReference type="SAM" id="Coils"/>
    </source>
</evidence>
<evidence type="ECO:0000256" key="2">
    <source>
        <dbReference type="SAM" id="MobiDB-lite"/>
    </source>
</evidence>
<feature type="coiled-coil region" evidence="1">
    <location>
        <begin position="130"/>
        <end position="171"/>
    </location>
</feature>
<keyword evidence="1" id="KW-0175">Coiled coil</keyword>
<feature type="compositionally biased region" description="Basic and acidic residues" evidence="2">
    <location>
        <begin position="10"/>
        <end position="28"/>
    </location>
</feature>
<dbReference type="InParanoid" id="D6U8R8"/>